<dbReference type="HOGENOM" id="CLU_2332622_0_0_3"/>
<dbReference type="Proteomes" id="UP000010388">
    <property type="component" value="Chromosome"/>
</dbReference>
<dbReference type="EMBL" id="CP003495">
    <property type="protein sequence ID" value="AFY27994.1"/>
    <property type="molecule type" value="Genomic_DNA"/>
</dbReference>
<name>K9P602_CYAGP</name>
<proteinExistence type="predicted"/>
<reference evidence="3" key="1">
    <citation type="journal article" date="2013" name="Proc. Natl. Acad. Sci. U.S.A.">
        <title>Improving the coverage of the cyanobacterial phylum using diversity-driven genome sequencing.</title>
        <authorList>
            <person name="Shih P.M."/>
            <person name="Wu D."/>
            <person name="Latifi A."/>
            <person name="Axen S.D."/>
            <person name="Fewer D.P."/>
            <person name="Talla E."/>
            <person name="Calteau A."/>
            <person name="Cai F."/>
            <person name="Tandeau de Marsac N."/>
            <person name="Rippka R."/>
            <person name="Herdman M."/>
            <person name="Sivonen K."/>
            <person name="Coursin T."/>
            <person name="Laurent T."/>
            <person name="Goodwin L."/>
            <person name="Nolan M."/>
            <person name="Davenport K.W."/>
            <person name="Han C.S."/>
            <person name="Rubin E.M."/>
            <person name="Eisen J.A."/>
            <person name="Woyke T."/>
            <person name="Gugger M."/>
            <person name="Kerfeld C.A."/>
        </authorList>
    </citation>
    <scope>NUCLEOTIDE SEQUENCE [LARGE SCALE GENOMIC DNA]</scope>
    <source>
        <strain evidence="3">ATCC 27147 / PCC 6307</strain>
    </source>
</reference>
<accession>K9P602</accession>
<feature type="compositionally biased region" description="Basic and acidic residues" evidence="1">
    <location>
        <begin position="81"/>
        <end position="92"/>
    </location>
</feature>
<dbReference type="AlphaFoldDB" id="K9P602"/>
<feature type="region of interest" description="Disordered" evidence="1">
    <location>
        <begin position="80"/>
        <end position="115"/>
    </location>
</feature>
<sequence length="115" mass="12182">MGCPRCGSWAVRADRSLAGRMVCARCGEPLGLGRARRVADGTRRRGQGGRSALVLPGRWRLWLLVGGLLAVSAVLASVPERPTRPPERRGAEPMRGVVLLPPPADPARSGGVAIR</sequence>
<organism evidence="2 3">
    <name type="scientific">Cyanobium gracile (strain ATCC 27147 / PCC 6307)</name>
    <dbReference type="NCBI Taxonomy" id="292564"/>
    <lineage>
        <taxon>Bacteria</taxon>
        <taxon>Bacillati</taxon>
        <taxon>Cyanobacteriota</taxon>
        <taxon>Cyanophyceae</taxon>
        <taxon>Synechococcales</taxon>
        <taxon>Prochlorococcaceae</taxon>
        <taxon>Cyanobium</taxon>
    </lineage>
</organism>
<evidence type="ECO:0000256" key="1">
    <source>
        <dbReference type="SAM" id="MobiDB-lite"/>
    </source>
</evidence>
<dbReference type="KEGG" id="cgc:Cyagr_0807"/>
<gene>
    <name evidence="2" type="ordered locus">Cyagr_0807</name>
</gene>
<dbReference type="STRING" id="292564.Cyagr_0807"/>
<protein>
    <recommendedName>
        <fullName evidence="4">TFIIB-type domain-containing protein</fullName>
    </recommendedName>
</protein>
<dbReference type="eggNOG" id="ENOG5030N3G">
    <property type="taxonomic scope" value="Bacteria"/>
</dbReference>
<evidence type="ECO:0008006" key="4">
    <source>
        <dbReference type="Google" id="ProtNLM"/>
    </source>
</evidence>
<dbReference type="RefSeq" id="WP_015108448.1">
    <property type="nucleotide sequence ID" value="NC_019675.1"/>
</dbReference>
<evidence type="ECO:0000313" key="3">
    <source>
        <dbReference type="Proteomes" id="UP000010388"/>
    </source>
</evidence>
<evidence type="ECO:0000313" key="2">
    <source>
        <dbReference type="EMBL" id="AFY27994.1"/>
    </source>
</evidence>